<feature type="transmembrane region" description="Helical" evidence="9">
    <location>
        <begin position="157"/>
        <end position="178"/>
    </location>
</feature>
<keyword evidence="4 8" id="KW-0863">Zinc-finger</keyword>
<keyword evidence="5" id="KW-0862">Zinc</keyword>
<dbReference type="GeneID" id="94194232"/>
<evidence type="ECO:0000256" key="3">
    <source>
        <dbReference type="ARBA" id="ARBA00022723"/>
    </source>
</evidence>
<dbReference type="RefSeq" id="XP_067714820.1">
    <property type="nucleotide sequence ID" value="XM_067858719.1"/>
</dbReference>
<keyword evidence="7 9" id="KW-0472">Membrane</keyword>
<keyword evidence="2 9" id="KW-0812">Transmembrane</keyword>
<organism evidence="11 12">
    <name type="scientific">Babesia caballi</name>
    <dbReference type="NCBI Taxonomy" id="5871"/>
    <lineage>
        <taxon>Eukaryota</taxon>
        <taxon>Sar</taxon>
        <taxon>Alveolata</taxon>
        <taxon>Apicomplexa</taxon>
        <taxon>Aconoidasida</taxon>
        <taxon>Piroplasmida</taxon>
        <taxon>Babesiidae</taxon>
        <taxon>Babesia</taxon>
    </lineage>
</organism>
<evidence type="ECO:0000256" key="9">
    <source>
        <dbReference type="SAM" id="Phobius"/>
    </source>
</evidence>
<evidence type="ECO:0000256" key="5">
    <source>
        <dbReference type="ARBA" id="ARBA00022833"/>
    </source>
</evidence>
<feature type="domain" description="RING-type" evidence="10">
    <location>
        <begin position="252"/>
        <end position="293"/>
    </location>
</feature>
<reference evidence="11 12" key="1">
    <citation type="submission" date="2021-06" db="EMBL/GenBank/DDBJ databases">
        <title>Genome sequence of Babesia caballi.</title>
        <authorList>
            <person name="Yamagishi J."/>
            <person name="Kidaka T."/>
            <person name="Ochi A."/>
        </authorList>
    </citation>
    <scope>NUCLEOTIDE SEQUENCE [LARGE SCALE GENOMIC DNA]</scope>
    <source>
        <strain evidence="11">USDA-D6B2</strain>
    </source>
</reference>
<evidence type="ECO:0000313" key="12">
    <source>
        <dbReference type="Proteomes" id="UP001497744"/>
    </source>
</evidence>
<feature type="transmembrane region" description="Helical" evidence="9">
    <location>
        <begin position="73"/>
        <end position="93"/>
    </location>
</feature>
<evidence type="ECO:0000256" key="2">
    <source>
        <dbReference type="ARBA" id="ARBA00022692"/>
    </source>
</evidence>
<dbReference type="AlphaFoldDB" id="A0AAV4LSE1"/>
<evidence type="ECO:0000256" key="1">
    <source>
        <dbReference type="ARBA" id="ARBA00004370"/>
    </source>
</evidence>
<dbReference type="GO" id="GO:0016020">
    <property type="term" value="C:membrane"/>
    <property type="evidence" value="ECO:0007669"/>
    <property type="project" value="UniProtKB-SubCell"/>
</dbReference>
<protein>
    <submittedName>
        <fullName evidence="11">Zinc finger, C3HC4 type domain-containing protein</fullName>
    </submittedName>
</protein>
<dbReference type="InterPro" id="IPR001841">
    <property type="entry name" value="Znf_RING"/>
</dbReference>
<keyword evidence="3" id="KW-0479">Metal-binding</keyword>
<dbReference type="InterPro" id="IPR013083">
    <property type="entry name" value="Znf_RING/FYVE/PHD"/>
</dbReference>
<sequence length="297" mass="34225">MDGSAASEEPRAAPREEVDLTRPLRFRRWPIPPLAEFLIGAEAYRQRRRPRRSFGNSMLADFVVLDPPMAIRFTIRAILSGIVMNALLCVPHIDPSSYDAVHSSFASKAVTWVRVSTLLQVVHIPIRSVLLLAVWLVGRGTHQEMMYCMNVLTTCRLWSWSKHLLLLNYFWYMYGLYLVRQEQGIGKTKVFFVTFYVFIIVTVRILFTFALFYLSYPSVSRRSRPVYSTADIPKQLPARLYSEISETFTATCGICLDHFKLDARLRNLPCKHAFHVGCIDEWLSFSRRCPMCNSVAI</sequence>
<comment type="subcellular location">
    <subcellularLocation>
        <location evidence="1">Membrane</location>
    </subcellularLocation>
</comment>
<dbReference type="SUPFAM" id="SSF57850">
    <property type="entry name" value="RING/U-box"/>
    <property type="match status" value="1"/>
</dbReference>
<dbReference type="GO" id="GO:0008270">
    <property type="term" value="F:zinc ion binding"/>
    <property type="evidence" value="ECO:0007669"/>
    <property type="project" value="UniProtKB-KW"/>
</dbReference>
<dbReference type="PANTHER" id="PTHR46539:SF1">
    <property type="entry name" value="E3 UBIQUITIN-PROTEIN LIGASE ATL42"/>
    <property type="match status" value="1"/>
</dbReference>
<dbReference type="EMBL" id="BPLF01000002">
    <property type="protein sequence ID" value="GIX62751.1"/>
    <property type="molecule type" value="Genomic_DNA"/>
</dbReference>
<dbReference type="Proteomes" id="UP001497744">
    <property type="component" value="Unassembled WGS sequence"/>
</dbReference>
<name>A0AAV4LSE1_BABCB</name>
<dbReference type="PROSITE" id="PS50089">
    <property type="entry name" value="ZF_RING_2"/>
    <property type="match status" value="1"/>
</dbReference>
<evidence type="ECO:0000256" key="4">
    <source>
        <dbReference type="ARBA" id="ARBA00022771"/>
    </source>
</evidence>
<evidence type="ECO:0000256" key="6">
    <source>
        <dbReference type="ARBA" id="ARBA00022989"/>
    </source>
</evidence>
<evidence type="ECO:0000313" key="11">
    <source>
        <dbReference type="EMBL" id="GIX62751.1"/>
    </source>
</evidence>
<keyword evidence="6 9" id="KW-1133">Transmembrane helix</keyword>
<feature type="transmembrane region" description="Helical" evidence="9">
    <location>
        <begin position="190"/>
        <end position="214"/>
    </location>
</feature>
<dbReference type="SMART" id="SM00184">
    <property type="entry name" value="RING"/>
    <property type="match status" value="1"/>
</dbReference>
<proteinExistence type="predicted"/>
<evidence type="ECO:0000256" key="8">
    <source>
        <dbReference type="PROSITE-ProRule" id="PRU00175"/>
    </source>
</evidence>
<dbReference type="Pfam" id="PF13639">
    <property type="entry name" value="zf-RING_2"/>
    <property type="match status" value="1"/>
</dbReference>
<feature type="transmembrane region" description="Helical" evidence="9">
    <location>
        <begin position="113"/>
        <end position="137"/>
    </location>
</feature>
<evidence type="ECO:0000256" key="7">
    <source>
        <dbReference type="ARBA" id="ARBA00023136"/>
    </source>
</evidence>
<gene>
    <name evidence="11" type="ORF">BcabD6B2_21860</name>
</gene>
<accession>A0AAV4LSE1</accession>
<keyword evidence="12" id="KW-1185">Reference proteome</keyword>
<comment type="caution">
    <text evidence="11">The sequence shown here is derived from an EMBL/GenBank/DDBJ whole genome shotgun (WGS) entry which is preliminary data.</text>
</comment>
<evidence type="ECO:0000259" key="10">
    <source>
        <dbReference type="PROSITE" id="PS50089"/>
    </source>
</evidence>
<dbReference type="PANTHER" id="PTHR46539">
    <property type="entry name" value="E3 UBIQUITIN-PROTEIN LIGASE ATL42"/>
    <property type="match status" value="1"/>
</dbReference>
<dbReference type="Gene3D" id="3.30.40.10">
    <property type="entry name" value="Zinc/RING finger domain, C3HC4 (zinc finger)"/>
    <property type="match status" value="1"/>
</dbReference>